<dbReference type="InParanoid" id="A0A0G4GEM9"/>
<accession>A0A0G4GEM9</accession>
<keyword evidence="2" id="KW-1185">Reference proteome</keyword>
<dbReference type="AlphaFoldDB" id="A0A0G4GEM9"/>
<dbReference type="EMBL" id="CDMY01000643">
    <property type="protein sequence ID" value="CEM27798.1"/>
    <property type="molecule type" value="Genomic_DNA"/>
</dbReference>
<protein>
    <submittedName>
        <fullName evidence="1">Uncharacterized protein</fullName>
    </submittedName>
</protein>
<dbReference type="VEuPathDB" id="CryptoDB:Vbra_9908"/>
<evidence type="ECO:0000313" key="2">
    <source>
        <dbReference type="Proteomes" id="UP000041254"/>
    </source>
</evidence>
<reference evidence="1 2" key="1">
    <citation type="submission" date="2014-11" db="EMBL/GenBank/DDBJ databases">
        <authorList>
            <person name="Zhu J."/>
            <person name="Qi W."/>
            <person name="Song R."/>
        </authorList>
    </citation>
    <scope>NUCLEOTIDE SEQUENCE [LARGE SCALE GENOMIC DNA]</scope>
</reference>
<sequence>MEDQCQESLKEIWKLDQSTAPAAKFRGGKDEFAALGVHALFSHLGGYGQGWDTHSKLAEFDSFNSFATRETFRQLVDIMCEEASDSTHPR</sequence>
<evidence type="ECO:0000313" key="1">
    <source>
        <dbReference type="EMBL" id="CEM27798.1"/>
    </source>
</evidence>
<name>A0A0G4GEM9_VITBC</name>
<organism evidence="1 2">
    <name type="scientific">Vitrella brassicaformis (strain CCMP3155)</name>
    <dbReference type="NCBI Taxonomy" id="1169540"/>
    <lineage>
        <taxon>Eukaryota</taxon>
        <taxon>Sar</taxon>
        <taxon>Alveolata</taxon>
        <taxon>Colpodellida</taxon>
        <taxon>Vitrellaceae</taxon>
        <taxon>Vitrella</taxon>
    </lineage>
</organism>
<proteinExistence type="predicted"/>
<gene>
    <name evidence="1" type="ORF">Vbra_9908</name>
</gene>
<dbReference type="Proteomes" id="UP000041254">
    <property type="component" value="Unassembled WGS sequence"/>
</dbReference>